<dbReference type="EMBL" id="BLIN01000003">
    <property type="protein sequence ID" value="GFE06707.1"/>
    <property type="molecule type" value="Genomic_DNA"/>
</dbReference>
<organism evidence="2 4">
    <name type="scientific">Streptomyces caniferus</name>
    <dbReference type="NCBI Taxonomy" id="285557"/>
    <lineage>
        <taxon>Bacteria</taxon>
        <taxon>Bacillati</taxon>
        <taxon>Actinomycetota</taxon>
        <taxon>Actinomycetes</taxon>
        <taxon>Kitasatosporales</taxon>
        <taxon>Streptomycetaceae</taxon>
        <taxon>Streptomyces</taxon>
    </lineage>
</organism>
<dbReference type="EMBL" id="CP108473">
    <property type="protein sequence ID" value="WUS21848.1"/>
    <property type="molecule type" value="Genomic_DNA"/>
</dbReference>
<name>A0A640S6N2_9ACTN</name>
<evidence type="ECO:0000313" key="5">
    <source>
        <dbReference type="Proteomes" id="UP001432292"/>
    </source>
</evidence>
<dbReference type="GeneID" id="96639599"/>
<reference evidence="2 4" key="1">
    <citation type="submission" date="2019-12" db="EMBL/GenBank/DDBJ databases">
        <title>Whole genome shotgun sequence of Streptomyces caniferus NBRC 15389.</title>
        <authorList>
            <person name="Ichikawa N."/>
            <person name="Kimura A."/>
            <person name="Kitahashi Y."/>
            <person name="Komaki H."/>
            <person name="Tamura T."/>
        </authorList>
    </citation>
    <scope>NUCLEOTIDE SEQUENCE [LARGE SCALE GENOMIC DNA]</scope>
    <source>
        <strain evidence="2 4">NBRC 15389</strain>
    </source>
</reference>
<dbReference type="AlphaFoldDB" id="A0A640S6N2"/>
<keyword evidence="5" id="KW-1185">Reference proteome</keyword>
<evidence type="ECO:0000313" key="3">
    <source>
        <dbReference type="EMBL" id="WUS21848.1"/>
    </source>
</evidence>
<dbReference type="Proteomes" id="UP000435837">
    <property type="component" value="Unassembled WGS sequence"/>
</dbReference>
<proteinExistence type="predicted"/>
<dbReference type="OrthoDB" id="5145750at2"/>
<gene>
    <name evidence="3" type="ORF">OG727_05850</name>
    <name evidence="2" type="ORF">Scani_29750</name>
</gene>
<protein>
    <submittedName>
        <fullName evidence="2">Uncharacterized protein</fullName>
    </submittedName>
</protein>
<dbReference type="Proteomes" id="UP001432292">
    <property type="component" value="Chromosome"/>
</dbReference>
<evidence type="ECO:0000313" key="2">
    <source>
        <dbReference type="EMBL" id="GFE06707.1"/>
    </source>
</evidence>
<accession>A0A640S6N2</accession>
<evidence type="ECO:0000256" key="1">
    <source>
        <dbReference type="SAM" id="MobiDB-lite"/>
    </source>
</evidence>
<evidence type="ECO:0000313" key="4">
    <source>
        <dbReference type="Proteomes" id="UP000435837"/>
    </source>
</evidence>
<dbReference type="RefSeq" id="WP_159474745.1">
    <property type="nucleotide sequence ID" value="NZ_BAAATH010000040.1"/>
</dbReference>
<feature type="region of interest" description="Disordered" evidence="1">
    <location>
        <begin position="1"/>
        <end position="60"/>
    </location>
</feature>
<reference evidence="3" key="2">
    <citation type="submission" date="2022-10" db="EMBL/GenBank/DDBJ databases">
        <title>The complete genomes of actinobacterial strains from the NBC collection.</title>
        <authorList>
            <person name="Joergensen T.S."/>
            <person name="Alvarez Arevalo M."/>
            <person name="Sterndorff E.B."/>
            <person name="Faurdal D."/>
            <person name="Vuksanovic O."/>
            <person name="Mourched A.-S."/>
            <person name="Charusanti P."/>
            <person name="Shaw S."/>
            <person name="Blin K."/>
            <person name="Weber T."/>
        </authorList>
    </citation>
    <scope>NUCLEOTIDE SEQUENCE</scope>
    <source>
        <strain evidence="3">NBC_01256</strain>
    </source>
</reference>
<sequence>MKVEGTWKQSLAKPPRLNLPFAGTVDADAPTGTSRSRPGRLLASKVTGRHHTHGTEDHTP</sequence>